<accession>A0A556VA71</accession>
<organism evidence="1 2">
    <name type="scientific">Bagarius yarrelli</name>
    <name type="common">Goonch</name>
    <name type="synonym">Bagrus yarrelli</name>
    <dbReference type="NCBI Taxonomy" id="175774"/>
    <lineage>
        <taxon>Eukaryota</taxon>
        <taxon>Metazoa</taxon>
        <taxon>Chordata</taxon>
        <taxon>Craniata</taxon>
        <taxon>Vertebrata</taxon>
        <taxon>Euteleostomi</taxon>
        <taxon>Actinopterygii</taxon>
        <taxon>Neopterygii</taxon>
        <taxon>Teleostei</taxon>
        <taxon>Ostariophysi</taxon>
        <taxon>Siluriformes</taxon>
        <taxon>Sisoridae</taxon>
        <taxon>Sisorinae</taxon>
        <taxon>Bagarius</taxon>
    </lineage>
</organism>
<sequence length="163" mass="17963">MVAETRTGRRLETGTGIYLSSMKAVLFEMQVHSIQLTGAGWLPRQRCHHGYPEKPGCSSLWTAHTQHKVGQFELEPAAEVHNSFLLPADFPVSMQTGGRIRFLVDNRIPVAAQGEFTRSTEDVSEIASCCPSQARTDFGRDKSSGPGAQTRAARRLIADCNLY</sequence>
<evidence type="ECO:0000313" key="1">
    <source>
        <dbReference type="EMBL" id="TTE07147.1"/>
    </source>
</evidence>
<dbReference type="EMBL" id="VCAZ01000186">
    <property type="protein sequence ID" value="TTE07147.1"/>
    <property type="molecule type" value="Genomic_DNA"/>
</dbReference>
<comment type="caution">
    <text evidence="1">The sequence shown here is derived from an EMBL/GenBank/DDBJ whole genome shotgun (WGS) entry which is preliminary data.</text>
</comment>
<dbReference type="AlphaFoldDB" id="A0A556VA71"/>
<name>A0A556VA71_BAGYA</name>
<proteinExistence type="predicted"/>
<dbReference type="Proteomes" id="UP000319801">
    <property type="component" value="Unassembled WGS sequence"/>
</dbReference>
<reference evidence="1 2" key="1">
    <citation type="journal article" date="2019" name="Genome Biol. Evol.">
        <title>Whole-Genome Sequencing of the Giant Devil Catfish, Bagarius yarrelli.</title>
        <authorList>
            <person name="Jiang W."/>
            <person name="Lv Y."/>
            <person name="Cheng L."/>
            <person name="Yang K."/>
            <person name="Chao B."/>
            <person name="Wang X."/>
            <person name="Li Y."/>
            <person name="Pan X."/>
            <person name="You X."/>
            <person name="Zhang Y."/>
            <person name="Yang J."/>
            <person name="Li J."/>
            <person name="Zhang X."/>
            <person name="Liu S."/>
            <person name="Sun C."/>
            <person name="Yang J."/>
            <person name="Shi Q."/>
        </authorList>
    </citation>
    <scope>NUCLEOTIDE SEQUENCE [LARGE SCALE GENOMIC DNA]</scope>
    <source>
        <strain evidence="1">JWS20170419001</strain>
        <tissue evidence="1">Muscle</tissue>
    </source>
</reference>
<gene>
    <name evidence="1" type="ORF">Baya_14896</name>
</gene>
<keyword evidence="2" id="KW-1185">Reference proteome</keyword>
<protein>
    <submittedName>
        <fullName evidence="1">Uncharacterized protein</fullName>
    </submittedName>
</protein>
<evidence type="ECO:0000313" key="2">
    <source>
        <dbReference type="Proteomes" id="UP000319801"/>
    </source>
</evidence>